<feature type="domain" description="HMA" evidence="18">
    <location>
        <begin position="479"/>
        <end position="545"/>
    </location>
</feature>
<evidence type="ECO:0000256" key="12">
    <source>
        <dbReference type="ARBA" id="ARBA00022967"/>
    </source>
</evidence>
<dbReference type="Pfam" id="PF00702">
    <property type="entry name" value="Hydrolase"/>
    <property type="match status" value="1"/>
</dbReference>
<keyword evidence="8 17" id="KW-0547">Nucleotide-binding</keyword>
<feature type="transmembrane region" description="Helical" evidence="17">
    <location>
        <begin position="875"/>
        <end position="899"/>
    </location>
</feature>
<dbReference type="NCBIfam" id="TIGR00003">
    <property type="entry name" value="copper ion binding protein"/>
    <property type="match status" value="4"/>
</dbReference>
<dbReference type="InterPro" id="IPR006122">
    <property type="entry name" value="HMA_Cu_ion-bd"/>
</dbReference>
<dbReference type="PROSITE" id="PS50846">
    <property type="entry name" value="HMA_2"/>
    <property type="match status" value="6"/>
</dbReference>
<dbReference type="InterPro" id="IPR023214">
    <property type="entry name" value="HAD_sf"/>
</dbReference>
<dbReference type="InterPro" id="IPR018303">
    <property type="entry name" value="ATPase_P-typ_P_site"/>
</dbReference>
<dbReference type="Proteomes" id="UP000502823">
    <property type="component" value="Unassembled WGS sequence"/>
</dbReference>
<feature type="domain" description="HMA" evidence="18">
    <location>
        <begin position="403"/>
        <end position="469"/>
    </location>
</feature>
<dbReference type="FunFam" id="3.40.1110.10:FF:000023">
    <property type="entry name" value="Copper-transporting ATPase 1, putative"/>
    <property type="match status" value="1"/>
</dbReference>
<evidence type="ECO:0000256" key="9">
    <source>
        <dbReference type="ARBA" id="ARBA00022796"/>
    </source>
</evidence>
<dbReference type="NCBIfam" id="TIGR01494">
    <property type="entry name" value="ATPase_P-type"/>
    <property type="match status" value="1"/>
</dbReference>
<evidence type="ECO:0000256" key="6">
    <source>
        <dbReference type="ARBA" id="ARBA00022723"/>
    </source>
</evidence>
<evidence type="ECO:0000256" key="2">
    <source>
        <dbReference type="ARBA" id="ARBA00006024"/>
    </source>
</evidence>
<dbReference type="Gene3D" id="3.40.1110.10">
    <property type="entry name" value="Calcium-transporting ATPase, cytoplasmic domain N"/>
    <property type="match status" value="1"/>
</dbReference>
<evidence type="ECO:0000313" key="19">
    <source>
        <dbReference type="EMBL" id="GFG39375.1"/>
    </source>
</evidence>
<dbReference type="SFLD" id="SFLDS00003">
    <property type="entry name" value="Haloacid_Dehalogenase"/>
    <property type="match status" value="1"/>
</dbReference>
<keyword evidence="12" id="KW-1278">Translocase</keyword>
<organism evidence="19 20">
    <name type="scientific">Coptotermes formosanus</name>
    <name type="common">Formosan subterranean termite</name>
    <dbReference type="NCBI Taxonomy" id="36987"/>
    <lineage>
        <taxon>Eukaryota</taxon>
        <taxon>Metazoa</taxon>
        <taxon>Ecdysozoa</taxon>
        <taxon>Arthropoda</taxon>
        <taxon>Hexapoda</taxon>
        <taxon>Insecta</taxon>
        <taxon>Pterygota</taxon>
        <taxon>Neoptera</taxon>
        <taxon>Polyneoptera</taxon>
        <taxon>Dictyoptera</taxon>
        <taxon>Blattodea</taxon>
        <taxon>Blattoidea</taxon>
        <taxon>Termitoidae</taxon>
        <taxon>Rhinotermitidae</taxon>
        <taxon>Coptotermes</taxon>
    </lineage>
</organism>
<evidence type="ECO:0000256" key="16">
    <source>
        <dbReference type="ARBA" id="ARBA00023136"/>
    </source>
</evidence>
<feature type="domain" description="HMA" evidence="18">
    <location>
        <begin position="225"/>
        <end position="291"/>
    </location>
</feature>
<accession>A0A6L2Q912</accession>
<evidence type="ECO:0000259" key="18">
    <source>
        <dbReference type="PROSITE" id="PS50846"/>
    </source>
</evidence>
<dbReference type="NCBIfam" id="TIGR01525">
    <property type="entry name" value="ATPase-IB_hvy"/>
    <property type="match status" value="1"/>
</dbReference>
<comment type="similarity">
    <text evidence="2 17">Belongs to the cation transport ATPase (P-type) (TC 3.A.3) family. Type IB subfamily.</text>
</comment>
<protein>
    <recommendedName>
        <fullName evidence="3">P-type Cu(+) transporter</fullName>
        <ecNumber evidence="3">7.2.2.8</ecNumber>
    </recommendedName>
</protein>
<evidence type="ECO:0000256" key="10">
    <source>
        <dbReference type="ARBA" id="ARBA00022840"/>
    </source>
</evidence>
<dbReference type="GO" id="GO:0005524">
    <property type="term" value="F:ATP binding"/>
    <property type="evidence" value="ECO:0007669"/>
    <property type="project" value="UniProtKB-UniRule"/>
</dbReference>
<dbReference type="InterPro" id="IPR008250">
    <property type="entry name" value="ATPase_P-typ_transduc_dom_A_sf"/>
</dbReference>
<dbReference type="GO" id="GO:0055070">
    <property type="term" value="P:copper ion homeostasis"/>
    <property type="evidence" value="ECO:0007669"/>
    <property type="project" value="TreeGrafter"/>
</dbReference>
<dbReference type="GO" id="GO:0140581">
    <property type="term" value="F:P-type monovalent copper transporter activity"/>
    <property type="evidence" value="ECO:0007669"/>
    <property type="project" value="UniProtKB-EC"/>
</dbReference>
<dbReference type="PRINTS" id="PR00942">
    <property type="entry name" value="CUATPASEI"/>
</dbReference>
<feature type="transmembrane region" description="Helical" evidence="17">
    <location>
        <begin position="830"/>
        <end position="855"/>
    </location>
</feature>
<dbReference type="InterPro" id="IPR023299">
    <property type="entry name" value="ATPase_P-typ_cyto_dom_N"/>
</dbReference>
<dbReference type="InterPro" id="IPR027256">
    <property type="entry name" value="P-typ_ATPase_IB"/>
</dbReference>
<feature type="transmembrane region" description="Helical" evidence="17">
    <location>
        <begin position="606"/>
        <end position="628"/>
    </location>
</feature>
<evidence type="ECO:0000256" key="7">
    <source>
        <dbReference type="ARBA" id="ARBA00022737"/>
    </source>
</evidence>
<feature type="transmembrane region" description="Helical" evidence="17">
    <location>
        <begin position="561"/>
        <end position="582"/>
    </location>
</feature>
<dbReference type="SFLD" id="SFLDF00027">
    <property type="entry name" value="p-type_atpase"/>
    <property type="match status" value="1"/>
</dbReference>
<feature type="transmembrane region" description="Helical" evidence="17">
    <location>
        <begin position="1268"/>
        <end position="1290"/>
    </location>
</feature>
<dbReference type="SUPFAM" id="SSF55008">
    <property type="entry name" value="HMA, heavy metal-associated domain"/>
    <property type="match status" value="6"/>
</dbReference>
<dbReference type="PROSITE" id="PS01047">
    <property type="entry name" value="HMA_1"/>
    <property type="match status" value="3"/>
</dbReference>
<dbReference type="InterPro" id="IPR036163">
    <property type="entry name" value="HMA_dom_sf"/>
</dbReference>
<dbReference type="InterPro" id="IPR006121">
    <property type="entry name" value="HMA_dom"/>
</dbReference>
<dbReference type="SUPFAM" id="SSF81665">
    <property type="entry name" value="Calcium ATPase, transmembrane domain M"/>
    <property type="match status" value="1"/>
</dbReference>
<name>A0A6L2Q912_COPFO</name>
<reference evidence="20" key="1">
    <citation type="submission" date="2020-01" db="EMBL/GenBank/DDBJ databases">
        <title>Draft genome sequence of the Termite Coptotermes fromosanus.</title>
        <authorList>
            <person name="Itakura S."/>
            <person name="Yosikawa Y."/>
            <person name="Umezawa K."/>
        </authorList>
    </citation>
    <scope>NUCLEOTIDE SEQUENCE [LARGE SCALE GENOMIC DNA]</scope>
</reference>
<evidence type="ECO:0000256" key="5">
    <source>
        <dbReference type="ARBA" id="ARBA00022692"/>
    </source>
</evidence>
<dbReference type="GO" id="GO:0005802">
    <property type="term" value="C:trans-Golgi network"/>
    <property type="evidence" value="ECO:0007669"/>
    <property type="project" value="UniProtKB-ARBA"/>
</dbReference>
<comment type="subcellular location">
    <subcellularLocation>
        <location evidence="1">Golgi apparatus</location>
        <location evidence="1">trans-Golgi network membrane</location>
        <topology evidence="1">Multi-pass membrane protein</topology>
    </subcellularLocation>
    <subcellularLocation>
        <location evidence="17">Membrane</location>
    </subcellularLocation>
</comment>
<dbReference type="PRINTS" id="PR00119">
    <property type="entry name" value="CATATPASE"/>
</dbReference>
<keyword evidence="9" id="KW-0187">Copper transport</keyword>
<dbReference type="PANTHER" id="PTHR43520:SF8">
    <property type="entry name" value="P-TYPE CU(+) TRANSPORTER"/>
    <property type="match status" value="1"/>
</dbReference>
<evidence type="ECO:0000256" key="4">
    <source>
        <dbReference type="ARBA" id="ARBA00022448"/>
    </source>
</evidence>
<evidence type="ECO:0000256" key="13">
    <source>
        <dbReference type="ARBA" id="ARBA00022989"/>
    </source>
</evidence>
<dbReference type="GO" id="GO:0043682">
    <property type="term" value="F:P-type divalent copper transporter activity"/>
    <property type="evidence" value="ECO:0007669"/>
    <property type="project" value="TreeGrafter"/>
</dbReference>
<dbReference type="FunFam" id="2.70.150.10:FF:000002">
    <property type="entry name" value="Copper-transporting ATPase 1, putative"/>
    <property type="match status" value="1"/>
</dbReference>
<dbReference type="InterPro" id="IPR017969">
    <property type="entry name" value="Heavy-metal-associated_CS"/>
</dbReference>
<evidence type="ECO:0000256" key="11">
    <source>
        <dbReference type="ARBA" id="ARBA00022842"/>
    </source>
</evidence>
<sequence length="1369" mass="147282">MALNTAILSVQEMTCTSTIESRIRQLEGVTDVGISLEKGEVYVAFAPQSELSPGILAEKISGMGFEASVKQSTGTQEVVFYSKDGAKSKVDTELLKQKLGGIDGVESVIISSGLDSVTVTLKELLPDALRDTMDNWGFSAFGESLSAAAGHSERVVINVGGMTCQSCVRAIEDTMRNKPGVQNIKVSLEEKTATIMYNTSMTSPEELRNSIDDMGFDASLLMPGTSVKIGITGMTCQSCVNSIESTIGSLPGVLSIQVSLEEKVGYIYYNPSITNPQVLCLAIEDMGFDAFLPSDTVTCKVHVEGMTCNSCVENIESVISEKSGVESVKVDLKKKEALVTVSSSVLTASKVAEFICDMGFDAYVKEEDGIQTNGGVNAAKKSVTANQNGKSGAGYVPDDGHFSKCFIHIKGMTCASCVAAIEKHCRKIYGVNDILIALLAAKAEVKYDPKCVQPVDIAASISDLGFPATLMQESGVGDGEVEVKISGMTCSSCVNKIETAVKKLKGVHSASVALTTQRGKFCYDTELTGPRDIVEINNAAQGCVYGECYCMSREDIRKWRMAFLVSLLFGVPCMLIMTYFMVQMSAEHANHADMCCIIPGLSWENLLLLIFSTPVQFFGGWHFYIQAWRALRHRTTNMDVLISMTTTISYIYSVGVLLAAVLMQQNSSPQTFFDTPPMLLVFISLGRWLEHIAKGKTSEALSKLLSLKATEAVLVTIGPNFEIQSEKQISVDLVQRGDTLKVVPGAKVPVDGKVIYGHSMCDESLITGESMPVAKKKGSSVVIGGSINQNGLLLMTATHTGETTTLAQIVRLVEEAQTSKAPIQQLADKIAGYFVPFVIFVSTITLFGWTISGYVDLSHLPITEEEKVGFNREEIIFQYAFRCALNVLAIACPCALGLATPTAVMVGTGVGALNGILIKGAEPLENAHKVKTVVFDKTGTITHGVPMVSRIVIFVDEKLCSFAKLLAIIGTAEANSEHPIASAIVKYVKETIGTDVSGQCSNFQAIPGCGLKCSVSNIDSMLVYAAQSEKLVNYANQSRNSNLGSFNVNGVLVDVVQSLLGSQEKQVIELQQLLNIDSEHPTDTDQYDVLIGNREWMRRNAVNVPHEVDLRMVDEEELGRTAVVCAINGVLVAMVSVADLVKPEAHLSVYTLKRMGLEVILLTGDNRKTAASIARQVGIGRVFAEVLPSHKVAKIQQLQKQGCRVAMVGDGVNDSPALAQSDVGIAIASGTDVAVEAADVVLMRNDLLDVIGCLDLSRKTVRRIRLNFLFASMYNLVGIPVAAGVFSPFGFLLQPWMASAAMALSSVSVVASSLHLKLYRKPTRGALQTSEYVAAMEARNAAFDSISIHRGLDDIEKPTFSRSTSSTIS</sequence>
<keyword evidence="4" id="KW-0813">Transport</keyword>
<dbReference type="OrthoDB" id="432719at2759"/>
<evidence type="ECO:0000256" key="3">
    <source>
        <dbReference type="ARBA" id="ARBA00012517"/>
    </source>
</evidence>
<dbReference type="SFLD" id="SFLDG00002">
    <property type="entry name" value="C1.7:_P-type_atpase_like"/>
    <property type="match status" value="1"/>
</dbReference>
<keyword evidence="20" id="KW-1185">Reference proteome</keyword>
<dbReference type="SUPFAM" id="SSF81660">
    <property type="entry name" value="Metal cation-transporting ATPase, ATP-binding domain N"/>
    <property type="match status" value="1"/>
</dbReference>
<dbReference type="InterPro" id="IPR023298">
    <property type="entry name" value="ATPase_P-typ_TM_dom_sf"/>
</dbReference>
<dbReference type="SUPFAM" id="SSF81653">
    <property type="entry name" value="Calcium ATPase, transduction domain A"/>
    <property type="match status" value="1"/>
</dbReference>
<proteinExistence type="inferred from homology"/>
<dbReference type="GO" id="GO:0015677">
    <property type="term" value="P:copper ion import"/>
    <property type="evidence" value="ECO:0007669"/>
    <property type="project" value="TreeGrafter"/>
</dbReference>
<feature type="transmembrane region" description="Helical" evidence="17">
    <location>
        <begin position="1296"/>
        <end position="1316"/>
    </location>
</feature>
<dbReference type="Pfam" id="PF00403">
    <property type="entry name" value="HMA"/>
    <property type="match status" value="5"/>
</dbReference>
<dbReference type="PANTHER" id="PTHR43520">
    <property type="entry name" value="ATP7, ISOFORM B"/>
    <property type="match status" value="1"/>
</dbReference>
<evidence type="ECO:0000256" key="17">
    <source>
        <dbReference type="RuleBase" id="RU362081"/>
    </source>
</evidence>
<evidence type="ECO:0000256" key="14">
    <source>
        <dbReference type="ARBA" id="ARBA00023008"/>
    </source>
</evidence>
<dbReference type="GO" id="GO:0005507">
    <property type="term" value="F:copper ion binding"/>
    <property type="evidence" value="ECO:0007669"/>
    <property type="project" value="InterPro"/>
</dbReference>
<dbReference type="InterPro" id="IPR001757">
    <property type="entry name" value="P_typ_ATPase"/>
</dbReference>
<evidence type="ECO:0000256" key="15">
    <source>
        <dbReference type="ARBA" id="ARBA00023065"/>
    </source>
</evidence>
<dbReference type="InterPro" id="IPR059000">
    <property type="entry name" value="ATPase_P-type_domA"/>
</dbReference>
<dbReference type="FunFam" id="3.40.50.1000:FF:000031">
    <property type="entry name" value="Probable copper-transporting ATPase HMA5"/>
    <property type="match status" value="1"/>
</dbReference>
<dbReference type="Gene3D" id="2.70.150.10">
    <property type="entry name" value="Calcium-transporting ATPase, cytoplasmic transduction domain A"/>
    <property type="match status" value="1"/>
</dbReference>
<dbReference type="InParanoid" id="A0A6L2Q912"/>
<dbReference type="Pfam" id="PF00122">
    <property type="entry name" value="E1-E2_ATPase"/>
    <property type="match status" value="1"/>
</dbReference>
<keyword evidence="10 17" id="KW-0067">ATP-binding</keyword>
<feature type="domain" description="HMA" evidence="18">
    <location>
        <begin position="153"/>
        <end position="219"/>
    </location>
</feature>
<dbReference type="Gene3D" id="3.30.70.100">
    <property type="match status" value="6"/>
</dbReference>
<keyword evidence="13 17" id="KW-1133">Transmembrane helix</keyword>
<comment type="caution">
    <text evidence="19">The sequence shown here is derived from an EMBL/GenBank/DDBJ whole genome shotgun (WGS) entry which is preliminary data.</text>
</comment>
<dbReference type="PROSITE" id="PS00154">
    <property type="entry name" value="ATPASE_E1_E2"/>
    <property type="match status" value="1"/>
</dbReference>
<feature type="domain" description="HMA" evidence="18">
    <location>
        <begin position="297"/>
        <end position="363"/>
    </location>
</feature>
<keyword evidence="16 17" id="KW-0472">Membrane</keyword>
<gene>
    <name evidence="19" type="ORF">Cfor_03222</name>
</gene>
<feature type="non-terminal residue" evidence="19">
    <location>
        <position position="1369"/>
    </location>
</feature>
<dbReference type="FunFam" id="3.30.70.100:FF:000001">
    <property type="entry name" value="ATPase copper transporting beta"/>
    <property type="match status" value="5"/>
</dbReference>
<dbReference type="GO" id="GO:0016887">
    <property type="term" value="F:ATP hydrolysis activity"/>
    <property type="evidence" value="ECO:0007669"/>
    <property type="project" value="InterPro"/>
</dbReference>
<evidence type="ECO:0000256" key="8">
    <source>
        <dbReference type="ARBA" id="ARBA00022741"/>
    </source>
</evidence>
<evidence type="ECO:0000313" key="20">
    <source>
        <dbReference type="Proteomes" id="UP000502823"/>
    </source>
</evidence>
<dbReference type="SUPFAM" id="SSF56784">
    <property type="entry name" value="HAD-like"/>
    <property type="match status" value="1"/>
</dbReference>
<keyword evidence="6 17" id="KW-0479">Metal-binding</keyword>
<dbReference type="EC" id="7.2.2.8" evidence="3"/>
<feature type="transmembrane region" description="Helical" evidence="17">
    <location>
        <begin position="640"/>
        <end position="663"/>
    </location>
</feature>
<keyword evidence="5 17" id="KW-0812">Transmembrane</keyword>
<keyword evidence="7" id="KW-0677">Repeat</keyword>
<feature type="domain" description="HMA" evidence="18">
    <location>
        <begin position="1"/>
        <end position="68"/>
    </location>
</feature>
<dbReference type="CDD" id="cd00371">
    <property type="entry name" value="HMA"/>
    <property type="match status" value="6"/>
</dbReference>
<dbReference type="CDD" id="cd02094">
    <property type="entry name" value="P-type_ATPase_Cu-like"/>
    <property type="match status" value="1"/>
</dbReference>
<dbReference type="EMBL" id="BLKM01000899">
    <property type="protein sequence ID" value="GFG39375.1"/>
    <property type="molecule type" value="Genomic_DNA"/>
</dbReference>
<keyword evidence="14" id="KW-0186">Copper</keyword>
<keyword evidence="11" id="KW-0460">Magnesium</keyword>
<evidence type="ECO:0000256" key="1">
    <source>
        <dbReference type="ARBA" id="ARBA00004166"/>
    </source>
</evidence>
<keyword evidence="15" id="KW-0406">Ion transport</keyword>
<dbReference type="Gene3D" id="3.40.50.1000">
    <property type="entry name" value="HAD superfamily/HAD-like"/>
    <property type="match status" value="1"/>
</dbReference>
<dbReference type="InterPro" id="IPR036412">
    <property type="entry name" value="HAD-like_sf"/>
</dbReference>
<dbReference type="GO" id="GO:0005886">
    <property type="term" value="C:plasma membrane"/>
    <property type="evidence" value="ECO:0007669"/>
    <property type="project" value="TreeGrafter"/>
</dbReference>
<dbReference type="FunCoup" id="A0A6L2Q912">
    <property type="interactions" value="1184"/>
</dbReference>
<dbReference type="InterPro" id="IPR044492">
    <property type="entry name" value="P_typ_ATPase_HD_dom"/>
</dbReference>